<gene>
    <name evidence="2" type="ORF">GC105_09230</name>
</gene>
<proteinExistence type="predicted"/>
<dbReference type="Proteomes" id="UP000440004">
    <property type="component" value="Unassembled WGS sequence"/>
</dbReference>
<reference evidence="2 3" key="1">
    <citation type="submission" date="2019-10" db="EMBL/GenBank/DDBJ databases">
        <title>Alkalibaculum tamaniensis sp.nov., a new alkaliphilic acetogen, isolated on methoxylated aromatics from a mud volcano.</title>
        <authorList>
            <person name="Khomyakova M.A."/>
            <person name="Merkel A.Y."/>
            <person name="Bonch-Osmolovskaya E.A."/>
            <person name="Slobodkin A.I."/>
        </authorList>
    </citation>
    <scope>NUCLEOTIDE SEQUENCE [LARGE SCALE GENOMIC DNA]</scope>
    <source>
        <strain evidence="2 3">M08DMB</strain>
    </source>
</reference>
<feature type="compositionally biased region" description="Basic and acidic residues" evidence="1">
    <location>
        <begin position="124"/>
        <end position="138"/>
    </location>
</feature>
<feature type="compositionally biased region" description="Low complexity" evidence="1">
    <location>
        <begin position="139"/>
        <end position="155"/>
    </location>
</feature>
<dbReference type="AlphaFoldDB" id="A0A6A7K9A2"/>
<evidence type="ECO:0000313" key="3">
    <source>
        <dbReference type="Proteomes" id="UP000440004"/>
    </source>
</evidence>
<keyword evidence="3" id="KW-1185">Reference proteome</keyword>
<dbReference type="EMBL" id="WHNX01000012">
    <property type="protein sequence ID" value="MPW25972.1"/>
    <property type="molecule type" value="Genomic_DNA"/>
</dbReference>
<protein>
    <submittedName>
        <fullName evidence="2">DUF669 domain-containing protein</fullName>
    </submittedName>
</protein>
<evidence type="ECO:0000313" key="2">
    <source>
        <dbReference type="EMBL" id="MPW25972.1"/>
    </source>
</evidence>
<comment type="caution">
    <text evidence="2">The sequence shown here is derived from an EMBL/GenBank/DDBJ whole genome shotgun (WGS) entry which is preliminary data.</text>
</comment>
<evidence type="ECO:0000256" key="1">
    <source>
        <dbReference type="SAM" id="MobiDB-lite"/>
    </source>
</evidence>
<organism evidence="2 3">
    <name type="scientific">Alkalibaculum sporogenes</name>
    <dbReference type="NCBI Taxonomy" id="2655001"/>
    <lineage>
        <taxon>Bacteria</taxon>
        <taxon>Bacillati</taxon>
        <taxon>Bacillota</taxon>
        <taxon>Clostridia</taxon>
        <taxon>Eubacteriales</taxon>
        <taxon>Eubacteriaceae</taxon>
        <taxon>Alkalibaculum</taxon>
    </lineage>
</organism>
<name>A0A6A7K9A2_9FIRM</name>
<sequence length="155" mass="17655">MNTDMGNEIGWEDEIEKDSPDFITLPEGDYDFVITDFERARHAGSEKLPPCNKAVVHIKIETPEGISTIKHNLFLHTITEGMLSAFFTGIGQKKKGERVTMNWNLVVGSTGRCKLGIRKWKTDDGEERSSNEIKRFYEPTETSTPQQQTFEPGRF</sequence>
<feature type="region of interest" description="Disordered" evidence="1">
    <location>
        <begin position="124"/>
        <end position="155"/>
    </location>
</feature>
<dbReference type="RefSeq" id="WP_152803985.1">
    <property type="nucleotide sequence ID" value="NZ_WHNX01000012.1"/>
</dbReference>
<accession>A0A6A7K9A2</accession>